<comment type="caution">
    <text evidence="12">The sequence shown here is derived from an EMBL/GenBank/DDBJ whole genome shotgun (WGS) entry which is preliminary data.</text>
</comment>
<keyword evidence="3 9" id="KW-0285">Flavoprotein</keyword>
<organism evidence="12 13">
    <name type="scientific">Flavobacterium piscis</name>
    <dbReference type="NCBI Taxonomy" id="1114874"/>
    <lineage>
        <taxon>Bacteria</taxon>
        <taxon>Pseudomonadati</taxon>
        <taxon>Bacteroidota</taxon>
        <taxon>Flavobacteriia</taxon>
        <taxon>Flavobacteriales</taxon>
        <taxon>Flavobacteriaceae</taxon>
        <taxon>Flavobacterium</taxon>
    </lineage>
</organism>
<dbReference type="Gene3D" id="3.50.50.60">
    <property type="entry name" value="FAD/NAD(P)-binding domain"/>
    <property type="match status" value="2"/>
</dbReference>
<dbReference type="EMBL" id="LVEN01000027">
    <property type="protein sequence ID" value="OCB73696.1"/>
    <property type="molecule type" value="Genomic_DNA"/>
</dbReference>
<dbReference type="InterPro" id="IPR004099">
    <property type="entry name" value="Pyr_nucl-diS_OxRdtase_dimer"/>
</dbReference>
<evidence type="ECO:0000313" key="12">
    <source>
        <dbReference type="EMBL" id="OCB73696.1"/>
    </source>
</evidence>
<proteinExistence type="inferred from homology"/>
<evidence type="ECO:0000256" key="2">
    <source>
        <dbReference type="ARBA" id="ARBA00007532"/>
    </source>
</evidence>
<dbReference type="PANTHER" id="PTHR43014">
    <property type="entry name" value="MERCURIC REDUCTASE"/>
    <property type="match status" value="1"/>
</dbReference>
<keyword evidence="8 9" id="KW-0676">Redox-active center</keyword>
<evidence type="ECO:0000256" key="6">
    <source>
        <dbReference type="ARBA" id="ARBA00023002"/>
    </source>
</evidence>
<accession>A0ABX2XIN5</accession>
<evidence type="ECO:0000313" key="13">
    <source>
        <dbReference type="Proteomes" id="UP000093343"/>
    </source>
</evidence>
<sequence length="453" mass="49897">MKNFDYIIIGSGQAGVPLAFSLSKKGTVAIVEKSFLGGTCVNNGCIPTKAYVASARRMWDAFHGDALGIEIPDGTKANLEKIKARKDKLVHESRFGIEKSLTSNENITLYKAEAYFLSDYVVQVGDTAITAKKIFINVGARAVVPQTYEGVPFYTNENILEIKDIPKHLIIIGGSYIGLEFGQIFRRFGSEVTIIESHEKLIAKEDDTVCDAVAEILKIEGIQLVFNAKEIAAIENNQDGISVTIDKSEIKGSHLLLAVGRLPNTDTLRIENTHLEVDEKNYIKVNDYCQTNVEGIFAIGDCNGKGAFTHTSYNDFQIVESFLLSKKERKISDRITTYGLFIDPPLGRIGMTKKEALEKGYEVLVAHRPMTKVGRAKEKGESLGFMEAVIDAKTNLFLGACVLGVGGDEIINGITNLMYGKQPYTIFRDAVHIHPTGSELIPTMLETLKPIHK</sequence>
<dbReference type="Pfam" id="PF07992">
    <property type="entry name" value="Pyr_redox_2"/>
    <property type="match status" value="1"/>
</dbReference>
<comment type="cofactor">
    <cofactor evidence="1">
        <name>FAD</name>
        <dbReference type="ChEBI" id="CHEBI:57692"/>
    </cofactor>
</comment>
<dbReference type="SUPFAM" id="SSF51905">
    <property type="entry name" value="FAD/NAD(P)-binding domain"/>
    <property type="match status" value="1"/>
</dbReference>
<dbReference type="InterPro" id="IPR036188">
    <property type="entry name" value="FAD/NAD-bd_sf"/>
</dbReference>
<evidence type="ECO:0000256" key="4">
    <source>
        <dbReference type="ARBA" id="ARBA00022827"/>
    </source>
</evidence>
<evidence type="ECO:0000256" key="5">
    <source>
        <dbReference type="ARBA" id="ARBA00022857"/>
    </source>
</evidence>
<dbReference type="InterPro" id="IPR023753">
    <property type="entry name" value="FAD/NAD-binding_dom"/>
</dbReference>
<name>A0ABX2XIN5_9FLAO</name>
<dbReference type="Gene3D" id="3.30.390.30">
    <property type="match status" value="1"/>
</dbReference>
<evidence type="ECO:0000259" key="11">
    <source>
        <dbReference type="Pfam" id="PF07992"/>
    </source>
</evidence>
<keyword evidence="5" id="KW-0521">NADP</keyword>
<keyword evidence="7" id="KW-1015">Disulfide bond</keyword>
<dbReference type="InterPro" id="IPR001100">
    <property type="entry name" value="Pyr_nuc-diS_OxRdtase"/>
</dbReference>
<evidence type="ECO:0000256" key="7">
    <source>
        <dbReference type="ARBA" id="ARBA00023157"/>
    </source>
</evidence>
<dbReference type="PRINTS" id="PR00368">
    <property type="entry name" value="FADPNR"/>
</dbReference>
<reference evidence="13" key="1">
    <citation type="submission" date="2016-03" db="EMBL/GenBank/DDBJ databases">
        <title>Draft genome sequence of Paenibacillus glacialis DSM 22343.</title>
        <authorList>
            <person name="Shin S.-K."/>
            <person name="Yi H."/>
        </authorList>
    </citation>
    <scope>NUCLEOTIDE SEQUENCE [LARGE SCALE GENOMIC DNA]</scope>
    <source>
        <strain evidence="13">CCUG 60099</strain>
    </source>
</reference>
<dbReference type="PIRSF" id="PIRSF000350">
    <property type="entry name" value="Mercury_reductase_MerA"/>
    <property type="match status" value="1"/>
</dbReference>
<evidence type="ECO:0000259" key="10">
    <source>
        <dbReference type="Pfam" id="PF02852"/>
    </source>
</evidence>
<feature type="domain" description="FAD/NAD(P)-binding" evidence="11">
    <location>
        <begin position="4"/>
        <end position="312"/>
    </location>
</feature>
<dbReference type="Proteomes" id="UP000093343">
    <property type="component" value="Unassembled WGS sequence"/>
</dbReference>
<evidence type="ECO:0000256" key="9">
    <source>
        <dbReference type="RuleBase" id="RU003691"/>
    </source>
</evidence>
<keyword evidence="6 9" id="KW-0560">Oxidoreductase</keyword>
<feature type="domain" description="Pyridine nucleotide-disulphide oxidoreductase dimerisation" evidence="10">
    <location>
        <begin position="340"/>
        <end position="444"/>
    </location>
</feature>
<evidence type="ECO:0000256" key="8">
    <source>
        <dbReference type="ARBA" id="ARBA00023284"/>
    </source>
</evidence>
<dbReference type="Pfam" id="PF02852">
    <property type="entry name" value="Pyr_redox_dim"/>
    <property type="match status" value="1"/>
</dbReference>
<protein>
    <submittedName>
        <fullName evidence="12">Mercuric reductase</fullName>
    </submittedName>
</protein>
<gene>
    <name evidence="12" type="ORF">FLP_13540</name>
</gene>
<dbReference type="InterPro" id="IPR012999">
    <property type="entry name" value="Pyr_OxRdtase_I_AS"/>
</dbReference>
<keyword evidence="13" id="KW-1185">Reference proteome</keyword>
<comment type="similarity">
    <text evidence="2 9">Belongs to the class-I pyridine nucleotide-disulfide oxidoreductase family.</text>
</comment>
<evidence type="ECO:0000256" key="3">
    <source>
        <dbReference type="ARBA" id="ARBA00022630"/>
    </source>
</evidence>
<dbReference type="RefSeq" id="WP_065450015.1">
    <property type="nucleotide sequence ID" value="NZ_LVEN01000027.1"/>
</dbReference>
<dbReference type="SUPFAM" id="SSF55424">
    <property type="entry name" value="FAD/NAD-linked reductases, dimerisation (C-terminal) domain"/>
    <property type="match status" value="1"/>
</dbReference>
<keyword evidence="4 9" id="KW-0274">FAD</keyword>
<dbReference type="PRINTS" id="PR00411">
    <property type="entry name" value="PNDRDTASEI"/>
</dbReference>
<dbReference type="InterPro" id="IPR016156">
    <property type="entry name" value="FAD/NAD-linked_Rdtase_dimer_sf"/>
</dbReference>
<dbReference type="PROSITE" id="PS00076">
    <property type="entry name" value="PYRIDINE_REDOX_1"/>
    <property type="match status" value="1"/>
</dbReference>
<dbReference type="PANTHER" id="PTHR43014:SF2">
    <property type="entry name" value="MERCURIC REDUCTASE"/>
    <property type="match status" value="1"/>
</dbReference>
<evidence type="ECO:0000256" key="1">
    <source>
        <dbReference type="ARBA" id="ARBA00001974"/>
    </source>
</evidence>